<organism evidence="3 4">
    <name type="scientific">Pochonia chlamydosporia 170</name>
    <dbReference type="NCBI Taxonomy" id="1380566"/>
    <lineage>
        <taxon>Eukaryota</taxon>
        <taxon>Fungi</taxon>
        <taxon>Dikarya</taxon>
        <taxon>Ascomycota</taxon>
        <taxon>Pezizomycotina</taxon>
        <taxon>Sordariomycetes</taxon>
        <taxon>Hypocreomycetidae</taxon>
        <taxon>Hypocreales</taxon>
        <taxon>Clavicipitaceae</taxon>
        <taxon>Pochonia</taxon>
    </lineage>
</organism>
<dbReference type="InterPro" id="IPR018713">
    <property type="entry name" value="MPAB/Lcp_cat_dom"/>
</dbReference>
<evidence type="ECO:0000313" key="3">
    <source>
        <dbReference type="EMBL" id="OAQ65037.1"/>
    </source>
</evidence>
<evidence type="ECO:0000259" key="2">
    <source>
        <dbReference type="Pfam" id="PF09995"/>
    </source>
</evidence>
<sequence>MVVAKNTKGNRQEYHYWDYTFQWTEKHLPASELEPWIHRCDALADDCTEILDELSKSQPDGGSLSKKDRYALLRHHHQDEPKLTELWQEVNTVPDWVDWAQIQRGQDIYWRYFVAITNALTYQSLLGGLGAIRVGETIARTGGFGTKVVRRRLLETMQYVLQVNSTAEGMKPGGQGHLACVRVRLLHSAVRLKIMGLVKEDPSYYDVAKYGLPINDLDSFGTIHTFSTTVIWLGLPRQGIYLSNQEVEDYIALWRLVAFYMGVPTAPFETVARAKVMCETLLINEFAPSDTGRLLARNMVIGLENTAPTYASKEYMDAMSRLLNGDQLSDELHIPKSSMYYRLLMWGYCFWVQLHAKTLPKISFIDRYLISHRRKFAWDYLMNENNGLGKETVFDFKYIPTLRGMTRQGQRKSYTFKRPGVELLSYMGLVSAFMFSVCLSGCIYVLVKSLPTPHLVRIGLLKLLDLSQVQ</sequence>
<dbReference type="RefSeq" id="XP_018142351.1">
    <property type="nucleotide sequence ID" value="XM_018285281.1"/>
</dbReference>
<dbReference type="STRING" id="1380566.A0A179FHY3"/>
<dbReference type="AlphaFoldDB" id="A0A179FHY3"/>
<dbReference type="Proteomes" id="UP000078397">
    <property type="component" value="Unassembled WGS sequence"/>
</dbReference>
<keyword evidence="1" id="KW-1133">Transmembrane helix</keyword>
<dbReference type="PANTHER" id="PTHR37539">
    <property type="entry name" value="SECRETED PROTEIN-RELATED"/>
    <property type="match status" value="1"/>
</dbReference>
<dbReference type="OrthoDB" id="6361347at2759"/>
<proteinExistence type="predicted"/>
<dbReference type="GO" id="GO:0016491">
    <property type="term" value="F:oxidoreductase activity"/>
    <property type="evidence" value="ECO:0007669"/>
    <property type="project" value="InterPro"/>
</dbReference>
<dbReference type="InterPro" id="IPR037473">
    <property type="entry name" value="Lcp-like"/>
</dbReference>
<feature type="transmembrane region" description="Helical" evidence="1">
    <location>
        <begin position="423"/>
        <end position="447"/>
    </location>
</feature>
<dbReference type="GeneID" id="28849275"/>
<dbReference type="EMBL" id="LSBJ02000005">
    <property type="protein sequence ID" value="OAQ65037.1"/>
    <property type="molecule type" value="Genomic_DNA"/>
</dbReference>
<keyword evidence="1" id="KW-0812">Transmembrane</keyword>
<name>A0A179FHY3_METCM</name>
<feature type="domain" description="ER-bound oxygenase mpaB/mpaB'/Rubber oxygenase catalytic" evidence="2">
    <location>
        <begin position="110"/>
        <end position="349"/>
    </location>
</feature>
<dbReference type="PANTHER" id="PTHR37539:SF1">
    <property type="entry name" value="ER-BOUND OXYGENASE MPAB_MPAB'_RUBBER OXYGENASE CATALYTIC DOMAIN-CONTAINING PROTEIN"/>
    <property type="match status" value="1"/>
</dbReference>
<evidence type="ECO:0000256" key="1">
    <source>
        <dbReference type="SAM" id="Phobius"/>
    </source>
</evidence>
<keyword evidence="4" id="KW-1185">Reference proteome</keyword>
<protein>
    <recommendedName>
        <fullName evidence="2">ER-bound oxygenase mpaB/mpaB'/Rubber oxygenase catalytic domain-containing protein</fullName>
    </recommendedName>
</protein>
<keyword evidence="1" id="KW-0472">Membrane</keyword>
<evidence type="ECO:0000313" key="4">
    <source>
        <dbReference type="Proteomes" id="UP000078397"/>
    </source>
</evidence>
<dbReference type="KEGG" id="pchm:VFPPC_06212"/>
<comment type="caution">
    <text evidence="3">The sequence shown here is derived from an EMBL/GenBank/DDBJ whole genome shotgun (WGS) entry which is preliminary data.</text>
</comment>
<dbReference type="Pfam" id="PF09995">
    <property type="entry name" value="MPAB_Lcp_cat"/>
    <property type="match status" value="1"/>
</dbReference>
<gene>
    <name evidence="3" type="ORF">VFPPC_06212</name>
</gene>
<accession>A0A179FHY3</accession>
<reference evidence="3 4" key="1">
    <citation type="journal article" date="2016" name="PLoS Pathog.">
        <title>Biosynthesis of antibiotic leucinostatins in bio-control fungus Purpureocillium lilacinum and their inhibition on phytophthora revealed by genome mining.</title>
        <authorList>
            <person name="Wang G."/>
            <person name="Liu Z."/>
            <person name="Lin R."/>
            <person name="Li E."/>
            <person name="Mao Z."/>
            <person name="Ling J."/>
            <person name="Yang Y."/>
            <person name="Yin W.B."/>
            <person name="Xie B."/>
        </authorList>
    </citation>
    <scope>NUCLEOTIDE SEQUENCE [LARGE SCALE GENOMIC DNA]</scope>
    <source>
        <strain evidence="3">170</strain>
    </source>
</reference>